<evidence type="ECO:0000259" key="1">
    <source>
        <dbReference type="Pfam" id="PF08388"/>
    </source>
</evidence>
<dbReference type="EMBL" id="JAHOEI010000120">
    <property type="protein sequence ID" value="MBV3389229.1"/>
    <property type="molecule type" value="Genomic_DNA"/>
</dbReference>
<accession>A0AAW4N7K8</accession>
<name>A0AAW4N7K8_9BACT</name>
<dbReference type="Proteomes" id="UP001196765">
    <property type="component" value="Unassembled WGS sequence"/>
</dbReference>
<feature type="domain" description="Group II intron maturase-specific" evidence="1">
    <location>
        <begin position="9"/>
        <end position="54"/>
    </location>
</feature>
<protein>
    <recommendedName>
        <fullName evidence="1">Group II intron maturase-specific domain-containing protein</fullName>
    </recommendedName>
</protein>
<evidence type="ECO:0000313" key="2">
    <source>
        <dbReference type="EMBL" id="MBV3389229.1"/>
    </source>
</evidence>
<comment type="caution">
    <text evidence="2">The sequence shown here is derived from an EMBL/GenBank/DDBJ whole genome shotgun (WGS) entry which is preliminary data.</text>
</comment>
<dbReference type="AlphaFoldDB" id="A0AAW4N7K8"/>
<proteinExistence type="predicted"/>
<sequence>MTVHTVAKAKMKARLKELTSRSNGWGYAKRKQKLEEYIKGWVSYYHLANMNYMWGNSRLGYWRIAGSYILSRAITNEKLSMAGYATLMGSYIEWHPK</sequence>
<evidence type="ECO:0000313" key="3">
    <source>
        <dbReference type="Proteomes" id="UP001196765"/>
    </source>
</evidence>
<organism evidence="2 3">
    <name type="scientific">Segatella copri</name>
    <dbReference type="NCBI Taxonomy" id="165179"/>
    <lineage>
        <taxon>Bacteria</taxon>
        <taxon>Pseudomonadati</taxon>
        <taxon>Bacteroidota</taxon>
        <taxon>Bacteroidia</taxon>
        <taxon>Bacteroidales</taxon>
        <taxon>Prevotellaceae</taxon>
        <taxon>Segatella</taxon>
    </lineage>
</organism>
<reference evidence="2" key="1">
    <citation type="submission" date="2021-06" db="EMBL/GenBank/DDBJ databases">
        <title>Collection of gut derived symbiotic bacterial strains cultured from healthy donors.</title>
        <authorList>
            <person name="Lin H."/>
            <person name="Littmann E."/>
            <person name="Pamer E.G."/>
        </authorList>
    </citation>
    <scope>NUCLEOTIDE SEQUENCE</scope>
    <source>
        <strain evidence="2">MSK.21.74</strain>
    </source>
</reference>
<dbReference type="Pfam" id="PF08388">
    <property type="entry name" value="GIIM"/>
    <property type="match status" value="1"/>
</dbReference>
<gene>
    <name evidence="2" type="ORF">KSW82_16040</name>
</gene>
<dbReference type="InterPro" id="IPR013597">
    <property type="entry name" value="Mat_intron_G2"/>
</dbReference>